<protein>
    <submittedName>
        <fullName evidence="1">Zn-ribbon-containing, possibly RNA-binding protein</fullName>
    </submittedName>
</protein>
<sequence length="173" mass="19672">MGHTHKAIKQWKRGSGFQPLENVCRYAFGHFFQTKDFLYTKMAQDWKGIVGPEMASITRPCRIQVFKNEGTLVIEVDVSGSLKIPSYGATLIERVNQYLGYKGVARIIFRKTHFQSCDVPQWEDTQMLDSTNHSDASEDEKTKQLAQHVFKLENLPFALQSALANLACAMKII</sequence>
<dbReference type="RefSeq" id="WP_024160981.1">
    <property type="nucleotide sequence ID" value="NZ_AWTR02000012.1"/>
</dbReference>
<reference evidence="1 2" key="1">
    <citation type="journal article" date="2014" name="FEMS Microbiol. Lett.">
        <title>Draft genome sequences of three Holospora species (Holospora obtusa, Holospora undulata, and Holospora elegans), endonuclear symbiotic bacteria of the ciliate Paramecium caudatum.</title>
        <authorList>
            <person name="Dohra H."/>
            <person name="Tanaka K."/>
            <person name="Suzuki T."/>
            <person name="Fujishima M."/>
            <person name="Suzuki H."/>
        </authorList>
    </citation>
    <scope>NUCLEOTIDE SEQUENCE [LARGE SCALE GENOMIC DNA]</scope>
    <source>
        <strain evidence="1 2">F1</strain>
    </source>
</reference>
<dbReference type="InterPro" id="IPR007922">
    <property type="entry name" value="DciA-like"/>
</dbReference>
<dbReference type="AlphaFoldDB" id="W6TI55"/>
<dbReference type="OrthoDB" id="7160947at2"/>
<organism evidence="1 2">
    <name type="scientific">Holospora obtusa F1</name>
    <dbReference type="NCBI Taxonomy" id="1399147"/>
    <lineage>
        <taxon>Bacteria</taxon>
        <taxon>Pseudomonadati</taxon>
        <taxon>Pseudomonadota</taxon>
        <taxon>Alphaproteobacteria</taxon>
        <taxon>Holosporales</taxon>
        <taxon>Holosporaceae</taxon>
        <taxon>Holospora</taxon>
    </lineage>
</organism>
<gene>
    <name evidence="1" type="ORF">P618_200099</name>
</gene>
<dbReference type="Pfam" id="PF05258">
    <property type="entry name" value="DciA"/>
    <property type="match status" value="1"/>
</dbReference>
<evidence type="ECO:0000313" key="1">
    <source>
        <dbReference type="EMBL" id="ETZ07690.1"/>
    </source>
</evidence>
<comment type="caution">
    <text evidence="1">The sequence shown here is derived from an EMBL/GenBank/DDBJ whole genome shotgun (WGS) entry which is preliminary data.</text>
</comment>
<dbReference type="Proteomes" id="UP000019112">
    <property type="component" value="Unassembled WGS sequence"/>
</dbReference>
<accession>W6TI55</accession>
<evidence type="ECO:0000313" key="2">
    <source>
        <dbReference type="Proteomes" id="UP000019112"/>
    </source>
</evidence>
<proteinExistence type="predicted"/>
<keyword evidence="2" id="KW-1185">Reference proteome</keyword>
<name>W6TI55_HOLOB</name>
<dbReference type="EMBL" id="AWTR02000012">
    <property type="protein sequence ID" value="ETZ07690.1"/>
    <property type="molecule type" value="Genomic_DNA"/>
</dbReference>